<evidence type="ECO:0000256" key="2">
    <source>
        <dbReference type="SAM" id="Phobius"/>
    </source>
</evidence>
<dbReference type="STRING" id="1524254.PHACT_12985"/>
<evidence type="ECO:0000313" key="4">
    <source>
        <dbReference type="EMBL" id="OFE11460.1"/>
    </source>
</evidence>
<keyword evidence="2" id="KW-0812">Transmembrane</keyword>
<evidence type="ECO:0000313" key="5">
    <source>
        <dbReference type="Proteomes" id="UP000175669"/>
    </source>
</evidence>
<dbReference type="SUPFAM" id="SSF110997">
    <property type="entry name" value="Sporulation related repeat"/>
    <property type="match status" value="1"/>
</dbReference>
<dbReference type="PROSITE" id="PS51724">
    <property type="entry name" value="SPOR"/>
    <property type="match status" value="1"/>
</dbReference>
<dbReference type="Gene3D" id="3.30.70.1070">
    <property type="entry name" value="Sporulation related repeat"/>
    <property type="match status" value="1"/>
</dbReference>
<dbReference type="PANTHER" id="PTHR38687">
    <property type="entry name" value="CELL DIVISION PROTEIN DEDD-RELATED"/>
    <property type="match status" value="1"/>
</dbReference>
<accession>A0A1E8CG66</accession>
<dbReference type="GO" id="GO:0030428">
    <property type="term" value="C:cell septum"/>
    <property type="evidence" value="ECO:0007669"/>
    <property type="project" value="TreeGrafter"/>
</dbReference>
<feature type="transmembrane region" description="Helical" evidence="2">
    <location>
        <begin position="9"/>
        <end position="27"/>
    </location>
</feature>
<reference evidence="5" key="1">
    <citation type="submission" date="2016-07" db="EMBL/GenBank/DDBJ databases">
        <authorList>
            <person name="Florea S."/>
            <person name="Webb J.S."/>
            <person name="Jaromczyk J."/>
            <person name="Schardl C.L."/>
        </authorList>
    </citation>
    <scope>NUCLEOTIDE SEQUENCE [LARGE SCALE GENOMIC DNA]</scope>
    <source>
        <strain evidence="5">KCTC 42131</strain>
    </source>
</reference>
<dbReference type="RefSeq" id="WP_070118710.1">
    <property type="nucleotide sequence ID" value="NZ_MASR01000002.1"/>
</dbReference>
<gene>
    <name evidence="4" type="ORF">PHACT_12985</name>
</gene>
<dbReference type="Proteomes" id="UP000175669">
    <property type="component" value="Unassembled WGS sequence"/>
</dbReference>
<dbReference type="PANTHER" id="PTHR38687:SF1">
    <property type="entry name" value="CELL DIVISION PROTEIN DEDD"/>
    <property type="match status" value="1"/>
</dbReference>
<dbReference type="GO" id="GO:0032153">
    <property type="term" value="C:cell division site"/>
    <property type="evidence" value="ECO:0007669"/>
    <property type="project" value="TreeGrafter"/>
</dbReference>
<feature type="compositionally biased region" description="Polar residues" evidence="1">
    <location>
        <begin position="83"/>
        <end position="97"/>
    </location>
</feature>
<dbReference type="InterPro" id="IPR036680">
    <property type="entry name" value="SPOR-like_sf"/>
</dbReference>
<keyword evidence="5" id="KW-1185">Reference proteome</keyword>
<name>A0A1E8CG66_9GAMM</name>
<protein>
    <recommendedName>
        <fullName evidence="3">SPOR domain-containing protein</fullName>
    </recommendedName>
</protein>
<dbReference type="AlphaFoldDB" id="A0A1E8CG66"/>
<dbReference type="InterPro" id="IPR007730">
    <property type="entry name" value="SPOR-like_dom"/>
</dbReference>
<dbReference type="GO" id="GO:0032506">
    <property type="term" value="P:cytokinetic process"/>
    <property type="evidence" value="ECO:0007669"/>
    <property type="project" value="TreeGrafter"/>
</dbReference>
<keyword evidence="2" id="KW-0472">Membrane</keyword>
<feature type="compositionally biased region" description="Basic and acidic residues" evidence="1">
    <location>
        <begin position="44"/>
        <end position="55"/>
    </location>
</feature>
<sequence>MNQNTRQRLIGTLVLAVVALVLLPVIFDGEGSYQPVLQTSIPERPTRPEAARTDPQRPVITADTDAIRLSNVPDTGADPDATSVVSTPASETDTTADPESGTVAGSSQSSQSSPAPAQTPDEPEATPATASTATTTAPTLDNQGLPEGFSVRLASFGNATNASNLVTRLQDAGHRAYTRRMDSSQGILTGVFVGPVVDRNAAATLLEQLRQDFELNGLIVRYEIEPL</sequence>
<feature type="region of interest" description="Disordered" evidence="1">
    <location>
        <begin position="38"/>
        <end position="146"/>
    </location>
</feature>
<dbReference type="EMBL" id="MASR01000002">
    <property type="protein sequence ID" value="OFE11460.1"/>
    <property type="molecule type" value="Genomic_DNA"/>
</dbReference>
<dbReference type="Pfam" id="PF05036">
    <property type="entry name" value="SPOR"/>
    <property type="match status" value="1"/>
</dbReference>
<dbReference type="InterPro" id="IPR052521">
    <property type="entry name" value="Cell_div_SPOR-domain"/>
</dbReference>
<evidence type="ECO:0000259" key="3">
    <source>
        <dbReference type="PROSITE" id="PS51724"/>
    </source>
</evidence>
<keyword evidence="2" id="KW-1133">Transmembrane helix</keyword>
<evidence type="ECO:0000256" key="1">
    <source>
        <dbReference type="SAM" id="MobiDB-lite"/>
    </source>
</evidence>
<feature type="domain" description="SPOR" evidence="3">
    <location>
        <begin position="143"/>
        <end position="222"/>
    </location>
</feature>
<dbReference type="GO" id="GO:0042834">
    <property type="term" value="F:peptidoglycan binding"/>
    <property type="evidence" value="ECO:0007669"/>
    <property type="project" value="InterPro"/>
</dbReference>
<organism evidence="4 5">
    <name type="scientific">Pseudohongiella acticola</name>
    <dbReference type="NCBI Taxonomy" id="1524254"/>
    <lineage>
        <taxon>Bacteria</taxon>
        <taxon>Pseudomonadati</taxon>
        <taxon>Pseudomonadota</taxon>
        <taxon>Gammaproteobacteria</taxon>
        <taxon>Pseudomonadales</taxon>
        <taxon>Pseudohongiellaceae</taxon>
        <taxon>Pseudohongiella</taxon>
    </lineage>
</organism>
<comment type="caution">
    <text evidence="4">The sequence shown here is derived from an EMBL/GenBank/DDBJ whole genome shotgun (WGS) entry which is preliminary data.</text>
</comment>
<feature type="compositionally biased region" description="Low complexity" evidence="1">
    <location>
        <begin position="100"/>
        <end position="139"/>
    </location>
</feature>
<proteinExistence type="predicted"/>